<feature type="domain" description="DnaB/C C-terminal" evidence="3">
    <location>
        <begin position="79"/>
        <end position="148"/>
    </location>
</feature>
<evidence type="ECO:0000256" key="2">
    <source>
        <dbReference type="SAM" id="MobiDB-lite"/>
    </source>
</evidence>
<dbReference type="InterPro" id="IPR053162">
    <property type="entry name" value="DnaD"/>
</dbReference>
<gene>
    <name evidence="4" type="ORF">CIL05_17200</name>
</gene>
<evidence type="ECO:0000259" key="3">
    <source>
        <dbReference type="Pfam" id="PF07261"/>
    </source>
</evidence>
<accession>A0A2A2I9G7</accession>
<dbReference type="InterPro" id="IPR034829">
    <property type="entry name" value="DnaD-like_sf"/>
</dbReference>
<dbReference type="Proteomes" id="UP000218887">
    <property type="component" value="Unassembled WGS sequence"/>
</dbReference>
<dbReference type="AlphaFoldDB" id="A0A2A2I9G7"/>
<organism evidence="4 5">
    <name type="scientific">Virgibacillus profundi</name>
    <dbReference type="NCBI Taxonomy" id="2024555"/>
    <lineage>
        <taxon>Bacteria</taxon>
        <taxon>Bacillati</taxon>
        <taxon>Bacillota</taxon>
        <taxon>Bacilli</taxon>
        <taxon>Bacillales</taxon>
        <taxon>Bacillaceae</taxon>
        <taxon>Virgibacillus</taxon>
    </lineage>
</organism>
<name>A0A2A2I9G7_9BACI</name>
<dbReference type="RefSeq" id="WP_095656785.1">
    <property type="nucleotide sequence ID" value="NZ_NPOA01000013.1"/>
</dbReference>
<dbReference type="PANTHER" id="PTHR37293">
    <property type="entry name" value="PHAGE REPLICATION PROTEIN-RELATED"/>
    <property type="match status" value="1"/>
</dbReference>
<dbReference type="EMBL" id="NPOA01000013">
    <property type="protein sequence ID" value="PAV28369.1"/>
    <property type="molecule type" value="Genomic_DNA"/>
</dbReference>
<proteinExistence type="inferred from homology"/>
<dbReference type="InterPro" id="IPR006343">
    <property type="entry name" value="DnaB/C_C"/>
</dbReference>
<dbReference type="PANTHER" id="PTHR37293:SF9">
    <property type="entry name" value="PHI ETA ORF 22-LIKE PROTEIN"/>
    <property type="match status" value="1"/>
</dbReference>
<dbReference type="OrthoDB" id="3199595at2"/>
<sequence>MESQQDDSLQRGSTQNLGNPAATDQTTAQNDGKRTGQSNGYSSDRNSGYKTDHNSGPFFKQDNTKEKQNKTTATAADAIQFFKDNFGGISPFISGSIQSWVDETNEQLVLHAMELSVEQGVLKWRYVKGILEAWKVKGISSVEAAIAEEKPLRDGVRTGAGKVVGEKGGEIVPDWFVKRKEEEWELERRKQEELRKRVMDPVVAAREAEEIREMIAGLG</sequence>
<feature type="compositionally biased region" description="Polar residues" evidence="2">
    <location>
        <begin position="1"/>
        <end position="49"/>
    </location>
</feature>
<dbReference type="NCBIfam" id="TIGR01446">
    <property type="entry name" value="DnaD_dom"/>
    <property type="match status" value="1"/>
</dbReference>
<dbReference type="Gene3D" id="1.10.10.630">
    <property type="entry name" value="DnaD domain-like"/>
    <property type="match status" value="1"/>
</dbReference>
<evidence type="ECO:0000256" key="1">
    <source>
        <dbReference type="ARBA" id="ARBA00093462"/>
    </source>
</evidence>
<comment type="caution">
    <text evidence="4">The sequence shown here is derived from an EMBL/GenBank/DDBJ whole genome shotgun (WGS) entry which is preliminary data.</text>
</comment>
<protein>
    <recommendedName>
        <fullName evidence="3">DnaB/C C-terminal domain-containing protein</fullName>
    </recommendedName>
</protein>
<comment type="similarity">
    <text evidence="1">Belongs to the DnaB/DnaD family.</text>
</comment>
<dbReference type="Pfam" id="PF07261">
    <property type="entry name" value="DnaB_2"/>
    <property type="match status" value="1"/>
</dbReference>
<keyword evidence="5" id="KW-1185">Reference proteome</keyword>
<dbReference type="SUPFAM" id="SSF158499">
    <property type="entry name" value="DnaD domain-like"/>
    <property type="match status" value="1"/>
</dbReference>
<evidence type="ECO:0000313" key="4">
    <source>
        <dbReference type="EMBL" id="PAV28369.1"/>
    </source>
</evidence>
<evidence type="ECO:0000313" key="5">
    <source>
        <dbReference type="Proteomes" id="UP000218887"/>
    </source>
</evidence>
<feature type="region of interest" description="Disordered" evidence="2">
    <location>
        <begin position="1"/>
        <end position="71"/>
    </location>
</feature>
<reference evidence="4 5" key="1">
    <citation type="submission" date="2017-08" db="EMBL/GenBank/DDBJ databases">
        <title>Virgibacillus indicus sp. nov. and Virgibacillus profoundi sp. nov, two moderately halophilic bacteria isolated from marine sediment by using the Microfluidic Streak Plate.</title>
        <authorList>
            <person name="Xu B."/>
            <person name="Hu B."/>
            <person name="Wang J."/>
            <person name="Zhu Y."/>
            <person name="Huang L."/>
            <person name="Du W."/>
            <person name="Huang Y."/>
        </authorList>
    </citation>
    <scope>NUCLEOTIDE SEQUENCE [LARGE SCALE GENOMIC DNA]</scope>
    <source>
        <strain evidence="4 5">IO3-P3-H5</strain>
    </source>
</reference>